<proteinExistence type="predicted"/>
<gene>
    <name evidence="2" type="ORF">GLO26_07565</name>
</gene>
<dbReference type="Pfam" id="PF13166">
    <property type="entry name" value="AAA_13"/>
    <property type="match status" value="1"/>
</dbReference>
<evidence type="ECO:0000313" key="2">
    <source>
        <dbReference type="EMBL" id="MBC9825681.1"/>
    </source>
</evidence>
<evidence type="ECO:0000259" key="1">
    <source>
        <dbReference type="Pfam" id="PF13166"/>
    </source>
</evidence>
<dbReference type="PANTHER" id="PTHR32182:SF22">
    <property type="entry name" value="ATP-DEPENDENT ENDONUCLEASE, OLD FAMILY-RELATED"/>
    <property type="match status" value="1"/>
</dbReference>
<dbReference type="PANTHER" id="PTHR32182">
    <property type="entry name" value="DNA REPLICATION AND REPAIR PROTEIN RECF"/>
    <property type="match status" value="1"/>
</dbReference>
<protein>
    <submittedName>
        <fullName evidence="2">AAA family ATPase</fullName>
    </submittedName>
</protein>
<dbReference type="Proteomes" id="UP000638836">
    <property type="component" value="Unassembled WGS sequence"/>
</dbReference>
<dbReference type="EMBL" id="WNJQ01000006">
    <property type="protein sequence ID" value="MBC9825681.1"/>
    <property type="molecule type" value="Genomic_DNA"/>
</dbReference>
<dbReference type="Gene3D" id="3.40.50.300">
    <property type="entry name" value="P-loop containing nucleotide triphosphate hydrolases"/>
    <property type="match status" value="1"/>
</dbReference>
<dbReference type="InterPro" id="IPR026866">
    <property type="entry name" value="CR006_AAA"/>
</dbReference>
<organism evidence="2 3">
    <name type="scientific">Carnobacterium inhibens</name>
    <dbReference type="NCBI Taxonomy" id="147709"/>
    <lineage>
        <taxon>Bacteria</taxon>
        <taxon>Bacillati</taxon>
        <taxon>Bacillota</taxon>
        <taxon>Bacilli</taxon>
        <taxon>Lactobacillales</taxon>
        <taxon>Carnobacteriaceae</taxon>
        <taxon>Carnobacterium</taxon>
    </lineage>
</organism>
<comment type="caution">
    <text evidence="2">The sequence shown here is derived from an EMBL/GenBank/DDBJ whole genome shotgun (WGS) entry which is preliminary data.</text>
</comment>
<evidence type="ECO:0000313" key="3">
    <source>
        <dbReference type="Proteomes" id="UP000638836"/>
    </source>
</evidence>
<dbReference type="RefSeq" id="WP_023176930.1">
    <property type="nucleotide sequence ID" value="NZ_WNJQ01000006.1"/>
</dbReference>
<reference evidence="2 3" key="1">
    <citation type="journal article" date="2020" name="Microorganisms">
        <title>New Insight into Antimicrobial Compounds from Food and Marine-Sourced Carnobacterium Species through Phenotype and Genome Analyses.</title>
        <authorList>
            <person name="Begrem S."/>
            <person name="Ivaniuk F."/>
            <person name="Gigout-Chevalier F."/>
            <person name="Kolypczuk L."/>
            <person name="Bonnetot S."/>
            <person name="Leroi F."/>
            <person name="Grovel O."/>
            <person name="Delbarre-Ladrat C."/>
            <person name="Passerini D."/>
        </authorList>
    </citation>
    <scope>NUCLEOTIDE SEQUENCE [LARGE SCALE GENOMIC DNA]</scope>
    <source>
        <strain evidence="2 3">MIP2551</strain>
    </source>
</reference>
<dbReference type="InterPro" id="IPR027417">
    <property type="entry name" value="P-loop_NTPase"/>
</dbReference>
<sequence length="723" mass="84973">MTEMIEEIDLTNYAFNFLGNKITDLKKKNFIYGKNGTGKSSITKAIKEQYGEVYNVQVFDGWQGIIGFNDRLDSIALGTGNASLQEDIEKIDSDIENIMKDIEKPELKDKVNLFVKLEDAKKFSSNQTEKLEKFYTHSAGDITDKLSLGRRYNKNNFKNDINQANRLPDTEIIKLRGTIEAKKIQIENQLTFINIDFSKYFTAVNEILQTAVTPMGIIEELSKNIDKQTFAKEGMNIHSREEHEVCAFCGNEIDVQRWEMLDNYFSDEVKKLDRRIMNGIRFVNEGLNDVEKIQKIKNNQFYPDFNDKINELNMDILAKKEKYKVFLKKLEKALDDKKSKTTIKIEPIQIDIPDDFFLVEEKYLKIYRFNQDYSNNLESEKQSAKNKLRYHEVKEKLEQSDYEGEKIELLKYKVIQQTLQKEYDDKILAKKKSEKKRIELIGKSSSEVVSSKKINDFLKGLGTQSFELDYVQTEGEQKGQYRIKNITGEERSIQTLSEGEKNIVAFLWFINNLEKVNQDEAKNKIVIFDDPMTSNDDNCQYLMMGIIQKFYQDQNHPQMFILTHNNHFYLQVTPSKKKYPTPGKSSNQKYMRLLKNDGKTEVKIIENSRDELKPIYDELWEELKFAYDHHKTIFMWNNMRRILETYNRFNYRQTSPRDIESQFDKITDKALAIGLVKSLHVNSHIGYETDIDISGKTRDDLKILFEIMFEKLGAKKHFETYWQ</sequence>
<name>A0ABR7TEP0_9LACT</name>
<feature type="domain" description="Protein CR006 P-loop" evidence="1">
    <location>
        <begin position="15"/>
        <end position="709"/>
    </location>
</feature>
<accession>A0ABR7TEP0</accession>
<keyword evidence="3" id="KW-1185">Reference proteome</keyword>
<dbReference type="SUPFAM" id="SSF52540">
    <property type="entry name" value="P-loop containing nucleoside triphosphate hydrolases"/>
    <property type="match status" value="1"/>
</dbReference>